<dbReference type="PANTHER" id="PTHR31943:SF1">
    <property type="entry name" value="INTERFERON LAMBDA-2-RELATED"/>
    <property type="match status" value="1"/>
</dbReference>
<dbReference type="GO" id="GO:0051607">
    <property type="term" value="P:defense response to virus"/>
    <property type="evidence" value="ECO:0007669"/>
    <property type="project" value="UniProtKB-KW"/>
</dbReference>
<proteinExistence type="inferred from homology"/>
<dbReference type="InterPro" id="IPR029177">
    <property type="entry name" value="INF_lambda"/>
</dbReference>
<keyword evidence="7" id="KW-1185">Reference proteome</keyword>
<protein>
    <submittedName>
        <fullName evidence="8">Interferon lambda-3-like</fullName>
    </submittedName>
</protein>
<dbReference type="Gene3D" id="1.20.1250.60">
    <property type="entry name" value="Interferon lambda"/>
    <property type="match status" value="1"/>
</dbReference>
<dbReference type="InterPro" id="IPR038326">
    <property type="entry name" value="IFN-lambda_sf"/>
</dbReference>
<dbReference type="GO" id="GO:0050778">
    <property type="term" value="P:positive regulation of immune response"/>
    <property type="evidence" value="ECO:0007669"/>
    <property type="project" value="InterPro"/>
</dbReference>
<evidence type="ECO:0000256" key="1">
    <source>
        <dbReference type="ARBA" id="ARBA00004613"/>
    </source>
</evidence>
<dbReference type="PANTHER" id="PTHR31943">
    <property type="entry name" value="INTERLEUKIN-28 AND 29"/>
    <property type="match status" value="1"/>
</dbReference>
<evidence type="ECO:0000256" key="5">
    <source>
        <dbReference type="ARBA" id="ARBA00022729"/>
    </source>
</evidence>
<evidence type="ECO:0000313" key="7">
    <source>
        <dbReference type="Proteomes" id="UP001652583"/>
    </source>
</evidence>
<dbReference type="Proteomes" id="UP001652583">
    <property type="component" value="Chromosome E2"/>
</dbReference>
<dbReference type="GO" id="GO:0045087">
    <property type="term" value="P:innate immune response"/>
    <property type="evidence" value="ECO:0007669"/>
    <property type="project" value="TreeGrafter"/>
</dbReference>
<dbReference type="RefSeq" id="XP_026900428.2">
    <property type="nucleotide sequence ID" value="XM_027044627.2"/>
</dbReference>
<dbReference type="KEGG" id="aju:106988318"/>
<organism evidence="7 8">
    <name type="scientific">Acinonyx jubatus</name>
    <name type="common">Cheetah</name>
    <dbReference type="NCBI Taxonomy" id="32536"/>
    <lineage>
        <taxon>Eukaryota</taxon>
        <taxon>Metazoa</taxon>
        <taxon>Chordata</taxon>
        <taxon>Craniata</taxon>
        <taxon>Vertebrata</taxon>
        <taxon>Euteleostomi</taxon>
        <taxon>Mammalia</taxon>
        <taxon>Eutheria</taxon>
        <taxon>Laurasiatheria</taxon>
        <taxon>Carnivora</taxon>
        <taxon>Feliformia</taxon>
        <taxon>Felidae</taxon>
        <taxon>Felinae</taxon>
        <taxon>Acinonyx</taxon>
    </lineage>
</organism>
<dbReference type="GO" id="GO:0005615">
    <property type="term" value="C:extracellular space"/>
    <property type="evidence" value="ECO:0007669"/>
    <property type="project" value="UniProtKB-KW"/>
</dbReference>
<evidence type="ECO:0000256" key="3">
    <source>
        <dbReference type="ARBA" id="ARBA00022514"/>
    </source>
</evidence>
<dbReference type="Pfam" id="PF15177">
    <property type="entry name" value="IL28A"/>
    <property type="match status" value="1"/>
</dbReference>
<evidence type="ECO:0000313" key="8">
    <source>
        <dbReference type="RefSeq" id="XP_026900428.2"/>
    </source>
</evidence>
<comment type="similarity">
    <text evidence="2">Belongs to the lambda interferon family.</text>
</comment>
<accession>A0A6J1Y6T3</accession>
<dbReference type="GeneID" id="106988318"/>
<sequence length="162" mass="17835">MSAQTAHLSGPHVSLSLLLPGSTSASALQKESVAPQAWTCHPCLFPKTRELRQLQVWERPVALEAELALTLKVLGTVADASQGDILDQPLHMLRHIHSELRACVSTQGTAGPQTQGHLHHWRSRLHKSPLKSLSYLEASVMFNLFYLLIRDLKGVTSEDSCV</sequence>
<evidence type="ECO:0000256" key="6">
    <source>
        <dbReference type="ARBA" id="ARBA00023118"/>
    </source>
</evidence>
<dbReference type="GO" id="GO:0007259">
    <property type="term" value="P:cell surface receptor signaling pathway via JAK-STAT"/>
    <property type="evidence" value="ECO:0007669"/>
    <property type="project" value="InterPro"/>
</dbReference>
<dbReference type="AlphaFoldDB" id="A0A6J1Y6T3"/>
<keyword evidence="5" id="KW-0732">Signal</keyword>
<keyword evidence="6" id="KW-0051">Antiviral defense</keyword>
<evidence type="ECO:0000256" key="4">
    <source>
        <dbReference type="ARBA" id="ARBA00022525"/>
    </source>
</evidence>
<keyword evidence="3" id="KW-0202">Cytokine</keyword>
<reference evidence="8" key="1">
    <citation type="submission" date="2025-08" db="UniProtKB">
        <authorList>
            <consortium name="RefSeq"/>
        </authorList>
    </citation>
    <scope>IDENTIFICATION</scope>
    <source>
        <tissue evidence="8">Blood</tissue>
    </source>
</reference>
<comment type="subcellular location">
    <subcellularLocation>
        <location evidence="1">Secreted</location>
    </subcellularLocation>
</comment>
<dbReference type="GO" id="GO:0005125">
    <property type="term" value="F:cytokine activity"/>
    <property type="evidence" value="ECO:0007669"/>
    <property type="project" value="UniProtKB-KW"/>
</dbReference>
<keyword evidence="4" id="KW-0964">Secreted</keyword>
<evidence type="ECO:0000256" key="2">
    <source>
        <dbReference type="ARBA" id="ARBA00008717"/>
    </source>
</evidence>
<gene>
    <name evidence="8" type="primary">LOC106988318</name>
</gene>
<name>A0A6J1Y6T3_ACIJB</name>